<name>A0ABS9S093_9GAMM</name>
<dbReference type="Proteomes" id="UP001202117">
    <property type="component" value="Unassembled WGS sequence"/>
</dbReference>
<sequence>MNGLLVEPRGLANAMLAMIDAEDTVVEAMGRASLERVARQYDVQRVNRRLLEITDL</sequence>
<dbReference type="SUPFAM" id="SSF53756">
    <property type="entry name" value="UDP-Glycosyltransferase/glycogen phosphorylase"/>
    <property type="match status" value="1"/>
</dbReference>
<protein>
    <recommendedName>
        <fullName evidence="3">Glycosyl transferase family 1 domain-containing protein</fullName>
    </recommendedName>
</protein>
<evidence type="ECO:0000313" key="2">
    <source>
        <dbReference type="Proteomes" id="UP001202117"/>
    </source>
</evidence>
<dbReference type="EMBL" id="JAKVPY010000049">
    <property type="protein sequence ID" value="MCH4565528.1"/>
    <property type="molecule type" value="Genomic_DNA"/>
</dbReference>
<organism evidence="1 2">
    <name type="scientific">Halomonas flagellata</name>
    <dbReference type="NCBI Taxonomy" id="2920385"/>
    <lineage>
        <taxon>Bacteria</taxon>
        <taxon>Pseudomonadati</taxon>
        <taxon>Pseudomonadota</taxon>
        <taxon>Gammaproteobacteria</taxon>
        <taxon>Oceanospirillales</taxon>
        <taxon>Halomonadaceae</taxon>
        <taxon>Halomonas</taxon>
    </lineage>
</organism>
<reference evidence="1 2" key="1">
    <citation type="submission" date="2022-02" db="EMBL/GenBank/DDBJ databases">
        <title>Halomonas fukangensis sp. nov., a halophilic bacterium isolated from a bulk soil of Kalidium foliatum at Fukang.</title>
        <authorList>
            <person name="Huang Y."/>
        </authorList>
    </citation>
    <scope>NUCLEOTIDE SEQUENCE [LARGE SCALE GENOMIC DNA]</scope>
    <source>
        <strain evidence="1 2">EGI 63088</strain>
    </source>
</reference>
<comment type="caution">
    <text evidence="1">The sequence shown here is derived from an EMBL/GenBank/DDBJ whole genome shotgun (WGS) entry which is preliminary data.</text>
</comment>
<evidence type="ECO:0008006" key="3">
    <source>
        <dbReference type="Google" id="ProtNLM"/>
    </source>
</evidence>
<gene>
    <name evidence="1" type="ORF">MKP05_20735</name>
</gene>
<keyword evidence="2" id="KW-1185">Reference proteome</keyword>
<proteinExistence type="predicted"/>
<evidence type="ECO:0000313" key="1">
    <source>
        <dbReference type="EMBL" id="MCH4565528.1"/>
    </source>
</evidence>
<accession>A0ABS9S093</accession>